<feature type="transmembrane region" description="Helical" evidence="1">
    <location>
        <begin position="42"/>
        <end position="60"/>
    </location>
</feature>
<feature type="transmembrane region" description="Helical" evidence="1">
    <location>
        <begin position="133"/>
        <end position="153"/>
    </location>
</feature>
<feature type="transmembrane region" description="Helical" evidence="1">
    <location>
        <begin position="232"/>
        <end position="251"/>
    </location>
</feature>
<proteinExistence type="predicted"/>
<feature type="transmembrane region" description="Helical" evidence="1">
    <location>
        <begin position="287"/>
        <end position="310"/>
    </location>
</feature>
<dbReference type="InterPro" id="IPR050879">
    <property type="entry name" value="Acyltransferase_3"/>
</dbReference>
<dbReference type="Proteomes" id="UP000673383">
    <property type="component" value="Unassembled WGS sequence"/>
</dbReference>
<dbReference type="PANTHER" id="PTHR23028">
    <property type="entry name" value="ACETYLTRANSFERASE"/>
    <property type="match status" value="1"/>
</dbReference>
<name>A0A8I1YCQ2_BRAEL</name>
<comment type="caution">
    <text evidence="3">The sequence shown here is derived from an EMBL/GenBank/DDBJ whole genome shotgun (WGS) entry which is preliminary data.</text>
</comment>
<dbReference type="RefSeq" id="WP_209945201.1">
    <property type="nucleotide sequence ID" value="NZ_JAFICZ010000001.1"/>
</dbReference>
<feature type="transmembrane region" description="Helical" evidence="1">
    <location>
        <begin position="12"/>
        <end position="30"/>
    </location>
</feature>
<dbReference type="Pfam" id="PF01757">
    <property type="entry name" value="Acyl_transf_3"/>
    <property type="match status" value="1"/>
</dbReference>
<evidence type="ECO:0000313" key="3">
    <source>
        <dbReference type="EMBL" id="MBP1297451.1"/>
    </source>
</evidence>
<dbReference type="GO" id="GO:0000271">
    <property type="term" value="P:polysaccharide biosynthetic process"/>
    <property type="evidence" value="ECO:0007669"/>
    <property type="project" value="TreeGrafter"/>
</dbReference>
<dbReference type="GO" id="GO:0016747">
    <property type="term" value="F:acyltransferase activity, transferring groups other than amino-acyl groups"/>
    <property type="evidence" value="ECO:0007669"/>
    <property type="project" value="InterPro"/>
</dbReference>
<feature type="transmembrane region" description="Helical" evidence="1">
    <location>
        <begin position="81"/>
        <end position="102"/>
    </location>
</feature>
<keyword evidence="1" id="KW-1133">Transmembrane helix</keyword>
<feature type="transmembrane region" description="Helical" evidence="1">
    <location>
        <begin position="257"/>
        <end position="275"/>
    </location>
</feature>
<keyword evidence="1" id="KW-0472">Membrane</keyword>
<evidence type="ECO:0000313" key="4">
    <source>
        <dbReference type="Proteomes" id="UP000673383"/>
    </source>
</evidence>
<gene>
    <name evidence="3" type="ORF">JOH49_007204</name>
</gene>
<keyword evidence="1" id="KW-0812">Transmembrane</keyword>
<dbReference type="PANTHER" id="PTHR23028:SF131">
    <property type="entry name" value="BLR2367 PROTEIN"/>
    <property type="match status" value="1"/>
</dbReference>
<reference evidence="3" key="1">
    <citation type="submission" date="2021-02" db="EMBL/GenBank/DDBJ databases">
        <title>Genomic Encyclopedia of Type Strains, Phase IV (KMG-V): Genome sequencing to study the core and pangenomes of soil and plant-associated prokaryotes.</title>
        <authorList>
            <person name="Whitman W."/>
        </authorList>
    </citation>
    <scope>NUCLEOTIDE SEQUENCE</scope>
    <source>
        <strain evidence="3">USDA 406</strain>
    </source>
</reference>
<evidence type="ECO:0000256" key="1">
    <source>
        <dbReference type="SAM" id="Phobius"/>
    </source>
</evidence>
<dbReference type="InterPro" id="IPR002656">
    <property type="entry name" value="Acyl_transf_3_dom"/>
</dbReference>
<organism evidence="3 4">
    <name type="scientific">Bradyrhizobium elkanii</name>
    <dbReference type="NCBI Taxonomy" id="29448"/>
    <lineage>
        <taxon>Bacteria</taxon>
        <taxon>Pseudomonadati</taxon>
        <taxon>Pseudomonadota</taxon>
        <taxon>Alphaproteobacteria</taxon>
        <taxon>Hyphomicrobiales</taxon>
        <taxon>Nitrobacteraceae</taxon>
        <taxon>Bradyrhizobium</taxon>
    </lineage>
</organism>
<dbReference type="AlphaFoldDB" id="A0A8I1YCQ2"/>
<dbReference type="EMBL" id="JAFICZ010000001">
    <property type="protein sequence ID" value="MBP1297451.1"/>
    <property type="molecule type" value="Genomic_DNA"/>
</dbReference>
<accession>A0A8I1YCQ2</accession>
<sequence>MGAIHERRPDLKALTGLRGLAAAIVALAHFKMPMPYYLNWPNAAVDLFFCLSGFTLAYAYPRNSFQFSNFMVARIARLYPLYLLTLVITGAMWLFLAPANYLREAAVFDLVLQLPLLNSWPIIGSGVHWNTPAWSISVEWFCYILLFPILLQLRAPRSVAAKLLCIMGLSTAAHLMFTNYFDVRMLAVQLYVPESQWSYWVNLCRGVCGFTAGWIVFASFEKRDGLYVFCTRYSAAIWAGFVVILTLGYYGLVASQAVLFLLPLIVLAATAQTSASSRLLASHVLHFLGLISYSVYMVHLIVFAVFVRFAPDHWPVLTYTVLIVTTLVVSTVTYFKIEVPARDAIRRLAHRRSTAPEGTEFPEPAAVHPTAVRFPQSGC</sequence>
<feature type="transmembrane region" description="Helical" evidence="1">
    <location>
        <begin position="160"/>
        <end position="177"/>
    </location>
</feature>
<feature type="transmembrane region" description="Helical" evidence="1">
    <location>
        <begin position="197"/>
        <end position="220"/>
    </location>
</feature>
<evidence type="ECO:0000259" key="2">
    <source>
        <dbReference type="Pfam" id="PF01757"/>
    </source>
</evidence>
<feature type="transmembrane region" description="Helical" evidence="1">
    <location>
        <begin position="316"/>
        <end position="337"/>
    </location>
</feature>
<dbReference type="GO" id="GO:0016020">
    <property type="term" value="C:membrane"/>
    <property type="evidence" value="ECO:0007669"/>
    <property type="project" value="TreeGrafter"/>
</dbReference>
<protein>
    <submittedName>
        <fullName evidence="3">Peptidoglycan/LPS O-acetylase OafA/YrhL</fullName>
    </submittedName>
</protein>
<feature type="domain" description="Acyltransferase 3" evidence="2">
    <location>
        <begin position="12"/>
        <end position="334"/>
    </location>
</feature>